<accession>A0A4U5PCP4</accession>
<evidence type="ECO:0000313" key="3">
    <source>
        <dbReference type="Proteomes" id="UP000298663"/>
    </source>
</evidence>
<proteinExistence type="predicted"/>
<protein>
    <submittedName>
        <fullName evidence="2">Uncharacterized protein</fullName>
    </submittedName>
</protein>
<feature type="compositionally biased region" description="Basic and acidic residues" evidence="1">
    <location>
        <begin position="131"/>
        <end position="146"/>
    </location>
</feature>
<reference evidence="2 3" key="2">
    <citation type="journal article" date="2019" name="G3 (Bethesda)">
        <title>Hybrid Assembly of the Genome of the Entomopathogenic Nematode Steinernema carpocapsae Identifies the X-Chromosome.</title>
        <authorList>
            <person name="Serra L."/>
            <person name="Macchietto M."/>
            <person name="Macias-Munoz A."/>
            <person name="McGill C.J."/>
            <person name="Rodriguez I.M."/>
            <person name="Rodriguez B."/>
            <person name="Murad R."/>
            <person name="Mortazavi A."/>
        </authorList>
    </citation>
    <scope>NUCLEOTIDE SEQUENCE [LARGE SCALE GENOMIC DNA]</scope>
    <source>
        <strain evidence="2 3">ALL</strain>
    </source>
</reference>
<reference evidence="2 3" key="1">
    <citation type="journal article" date="2015" name="Genome Biol.">
        <title>Comparative genomics of Steinernema reveals deeply conserved gene regulatory networks.</title>
        <authorList>
            <person name="Dillman A.R."/>
            <person name="Macchietto M."/>
            <person name="Porter C.F."/>
            <person name="Rogers A."/>
            <person name="Williams B."/>
            <person name="Antoshechkin I."/>
            <person name="Lee M.M."/>
            <person name="Goodwin Z."/>
            <person name="Lu X."/>
            <person name="Lewis E.E."/>
            <person name="Goodrich-Blair H."/>
            <person name="Stock S.P."/>
            <person name="Adams B.J."/>
            <person name="Sternberg P.W."/>
            <person name="Mortazavi A."/>
        </authorList>
    </citation>
    <scope>NUCLEOTIDE SEQUENCE [LARGE SCALE GENOMIC DNA]</scope>
    <source>
        <strain evidence="2 3">ALL</strain>
    </source>
</reference>
<name>A0A4U5PCP4_STECR</name>
<dbReference type="AlphaFoldDB" id="A0A4U5PCP4"/>
<dbReference type="EMBL" id="AZBU02000002">
    <property type="protein sequence ID" value="TKR93983.1"/>
    <property type="molecule type" value="Genomic_DNA"/>
</dbReference>
<organism evidence="2 3">
    <name type="scientific">Steinernema carpocapsae</name>
    <name type="common">Entomopathogenic nematode</name>
    <dbReference type="NCBI Taxonomy" id="34508"/>
    <lineage>
        <taxon>Eukaryota</taxon>
        <taxon>Metazoa</taxon>
        <taxon>Ecdysozoa</taxon>
        <taxon>Nematoda</taxon>
        <taxon>Chromadorea</taxon>
        <taxon>Rhabditida</taxon>
        <taxon>Tylenchina</taxon>
        <taxon>Panagrolaimomorpha</taxon>
        <taxon>Strongyloidoidea</taxon>
        <taxon>Steinernematidae</taxon>
        <taxon>Steinernema</taxon>
    </lineage>
</organism>
<feature type="region of interest" description="Disordered" evidence="1">
    <location>
        <begin position="131"/>
        <end position="151"/>
    </location>
</feature>
<feature type="region of interest" description="Disordered" evidence="1">
    <location>
        <begin position="173"/>
        <end position="204"/>
    </location>
</feature>
<evidence type="ECO:0000313" key="2">
    <source>
        <dbReference type="EMBL" id="TKR93983.1"/>
    </source>
</evidence>
<comment type="caution">
    <text evidence="2">The sequence shown here is derived from an EMBL/GenBank/DDBJ whole genome shotgun (WGS) entry which is preliminary data.</text>
</comment>
<dbReference type="Proteomes" id="UP000298663">
    <property type="component" value="Unassembled WGS sequence"/>
</dbReference>
<gene>
    <name evidence="2" type="ORF">L596_008341</name>
</gene>
<sequence length="216" mass="23741">MKCKSFEINGSSSKLRAIFNPLCSLHVTVYPLSTQAGIRHDLVLGAALRNPGIGVTTFLRPRRPRSELQSSAAIDQSLIDNSPIRGSLRTLARVIRRRRALVICASSGFACNTAACLQILRSPGRKTELKTLKKGRESAMRERSPEVDPPTLNLASFLDESEAPSSFRSERINIPREDYYGHSPTKPASGSSQPRLAERGGEKGLRVPLSTFVRGW</sequence>
<evidence type="ECO:0000256" key="1">
    <source>
        <dbReference type="SAM" id="MobiDB-lite"/>
    </source>
</evidence>
<keyword evidence="3" id="KW-1185">Reference proteome</keyword>